<evidence type="ECO:0000313" key="1">
    <source>
        <dbReference type="EMBL" id="TDD56329.1"/>
    </source>
</evidence>
<dbReference type="EMBL" id="SMKX01000084">
    <property type="protein sequence ID" value="TDD56329.1"/>
    <property type="molecule type" value="Genomic_DNA"/>
</dbReference>
<organism evidence="1 2">
    <name type="scientific">Kribbella antibiotica</name>
    <dbReference type="NCBI Taxonomy" id="190195"/>
    <lineage>
        <taxon>Bacteria</taxon>
        <taxon>Bacillati</taxon>
        <taxon>Actinomycetota</taxon>
        <taxon>Actinomycetes</taxon>
        <taxon>Propionibacteriales</taxon>
        <taxon>Kribbellaceae</taxon>
        <taxon>Kribbella</taxon>
    </lineage>
</organism>
<dbReference type="NCBIfam" id="TIGR03941">
    <property type="entry name" value="tRNA_deam_assoc"/>
    <property type="match status" value="1"/>
</dbReference>
<keyword evidence="2" id="KW-1185">Reference proteome</keyword>
<proteinExistence type="predicted"/>
<sequence length="174" mass="18597">MSDATAGPVATDLDLDSDDPDLDFAVAAYTEDGVWTVTPLVLRGEPDLAAVLLGLRRYPGEAGVLGMISVDEDFFILIRLVNGRAQYLISDVTAATEWPLAKQVVDELDIPLADDDDEQVPAGDLAIVADLGMTAMDLGALCDDVDLYPEEMLEEIADVLGFGNQFHEAIEAIG</sequence>
<reference evidence="1 2" key="1">
    <citation type="submission" date="2019-03" db="EMBL/GenBank/DDBJ databases">
        <title>Draft genome sequences of novel Actinobacteria.</title>
        <authorList>
            <person name="Sahin N."/>
            <person name="Ay H."/>
            <person name="Saygin H."/>
        </authorList>
    </citation>
    <scope>NUCLEOTIDE SEQUENCE [LARGE SCALE GENOMIC DNA]</scope>
    <source>
        <strain evidence="1 2">JCM 13523</strain>
    </source>
</reference>
<evidence type="ECO:0000313" key="2">
    <source>
        <dbReference type="Proteomes" id="UP000295124"/>
    </source>
</evidence>
<comment type="caution">
    <text evidence="1">The sequence shown here is derived from an EMBL/GenBank/DDBJ whole genome shotgun (WGS) entry which is preliminary data.</text>
</comment>
<dbReference type="Proteomes" id="UP000295124">
    <property type="component" value="Unassembled WGS sequence"/>
</dbReference>
<dbReference type="InterPro" id="IPR023869">
    <property type="entry name" value="tRNA_Adeno_NH3ase_assoc_put"/>
</dbReference>
<name>A0A4R4ZG10_9ACTN</name>
<protein>
    <recommendedName>
        <fullName evidence="3">tRNA adenosine deaminase</fullName>
    </recommendedName>
</protein>
<dbReference type="RefSeq" id="WP_132171666.1">
    <property type="nucleotide sequence ID" value="NZ_SMKX01000084.1"/>
</dbReference>
<dbReference type="OrthoDB" id="5189541at2"/>
<gene>
    <name evidence="1" type="ORF">E1263_25495</name>
</gene>
<accession>A0A4R4ZG10</accession>
<evidence type="ECO:0008006" key="3">
    <source>
        <dbReference type="Google" id="ProtNLM"/>
    </source>
</evidence>
<dbReference type="AlphaFoldDB" id="A0A4R4ZG10"/>